<keyword evidence="4" id="KW-0804">Transcription</keyword>
<dbReference type="EMBL" id="JAQFWQ010000044">
    <property type="protein sequence ID" value="MDA2812212.1"/>
    <property type="molecule type" value="Genomic_DNA"/>
</dbReference>
<keyword evidence="1 5" id="KW-0597">Phosphoprotein</keyword>
<evidence type="ECO:0000259" key="7">
    <source>
        <dbReference type="PROSITE" id="PS50110"/>
    </source>
</evidence>
<feature type="domain" description="HTH luxR-type" evidence="6">
    <location>
        <begin position="137"/>
        <end position="202"/>
    </location>
</feature>
<evidence type="ECO:0000256" key="2">
    <source>
        <dbReference type="ARBA" id="ARBA00023015"/>
    </source>
</evidence>
<dbReference type="CDD" id="cd17535">
    <property type="entry name" value="REC_NarL-like"/>
    <property type="match status" value="1"/>
</dbReference>
<accession>A0ABT4U5I6</accession>
<gene>
    <name evidence="8" type="ORF">O4J56_16325</name>
</gene>
<dbReference type="CDD" id="cd06170">
    <property type="entry name" value="LuxR_C_like"/>
    <property type="match status" value="1"/>
</dbReference>
<comment type="caution">
    <text evidence="8">The sequence shown here is derived from an EMBL/GenBank/DDBJ whole genome shotgun (WGS) entry which is preliminary data.</text>
</comment>
<dbReference type="SUPFAM" id="SSF46894">
    <property type="entry name" value="C-terminal effector domain of the bipartite response regulators"/>
    <property type="match status" value="1"/>
</dbReference>
<keyword evidence="9" id="KW-1185">Reference proteome</keyword>
<sequence>MRLFLVDDHPIVRTGLTALFAGEEDVEIAGEADNGDDAVRLIALRAPDVVLMDLRLGGDPDGVETTRRVRALPDPPKVLVLTTYETDTDIIRAIDAGASGYLLKDSPPERLFEAVRAAARGETVLSPHVAARLMRRVRDPLPTLTRREMEILALLAEGLGNKDMAKRLFVTEATVKTHLQRIYTKLGVDTRTAAVRAAVEQDLIRLD</sequence>
<dbReference type="SMART" id="SM00421">
    <property type="entry name" value="HTH_LUXR"/>
    <property type="match status" value="1"/>
</dbReference>
<evidence type="ECO:0000256" key="3">
    <source>
        <dbReference type="ARBA" id="ARBA00023125"/>
    </source>
</evidence>
<dbReference type="PROSITE" id="PS50043">
    <property type="entry name" value="HTH_LUXR_2"/>
    <property type="match status" value="1"/>
</dbReference>
<feature type="domain" description="Response regulatory" evidence="7">
    <location>
        <begin position="2"/>
        <end position="119"/>
    </location>
</feature>
<dbReference type="Proteomes" id="UP001527866">
    <property type="component" value="Unassembled WGS sequence"/>
</dbReference>
<evidence type="ECO:0000256" key="1">
    <source>
        <dbReference type="ARBA" id="ARBA00022553"/>
    </source>
</evidence>
<evidence type="ECO:0000256" key="5">
    <source>
        <dbReference type="PROSITE-ProRule" id="PRU00169"/>
    </source>
</evidence>
<dbReference type="InterPro" id="IPR011006">
    <property type="entry name" value="CheY-like_superfamily"/>
</dbReference>
<dbReference type="RefSeq" id="WP_270686692.1">
    <property type="nucleotide sequence ID" value="NZ_JAQFWQ010000044.1"/>
</dbReference>
<dbReference type="Pfam" id="PF00196">
    <property type="entry name" value="GerE"/>
    <property type="match status" value="1"/>
</dbReference>
<proteinExistence type="predicted"/>
<dbReference type="InterPro" id="IPR001789">
    <property type="entry name" value="Sig_transdc_resp-reg_receiver"/>
</dbReference>
<dbReference type="InterPro" id="IPR000792">
    <property type="entry name" value="Tscrpt_reg_LuxR_C"/>
</dbReference>
<organism evidence="8 9">
    <name type="scientific">Nocardiopsis endophytica</name>
    <dbReference type="NCBI Taxonomy" id="3018445"/>
    <lineage>
        <taxon>Bacteria</taxon>
        <taxon>Bacillati</taxon>
        <taxon>Actinomycetota</taxon>
        <taxon>Actinomycetes</taxon>
        <taxon>Streptosporangiales</taxon>
        <taxon>Nocardiopsidaceae</taxon>
        <taxon>Nocardiopsis</taxon>
    </lineage>
</organism>
<dbReference type="SMART" id="SM00448">
    <property type="entry name" value="REC"/>
    <property type="match status" value="1"/>
</dbReference>
<dbReference type="PROSITE" id="PS50110">
    <property type="entry name" value="RESPONSE_REGULATORY"/>
    <property type="match status" value="1"/>
</dbReference>
<dbReference type="Pfam" id="PF00072">
    <property type="entry name" value="Response_reg"/>
    <property type="match status" value="1"/>
</dbReference>
<dbReference type="SUPFAM" id="SSF52172">
    <property type="entry name" value="CheY-like"/>
    <property type="match status" value="1"/>
</dbReference>
<dbReference type="Gene3D" id="3.40.50.2300">
    <property type="match status" value="1"/>
</dbReference>
<reference evidence="8 9" key="1">
    <citation type="submission" date="2023-01" db="EMBL/GenBank/DDBJ databases">
        <title>Draft genome sequence of Nocardiopsis sp. RSe5-2 isolated from halophytes.</title>
        <authorList>
            <person name="Duangmal K."/>
            <person name="Chantavorakit T."/>
        </authorList>
    </citation>
    <scope>NUCLEOTIDE SEQUENCE [LARGE SCALE GENOMIC DNA]</scope>
    <source>
        <strain evidence="8 9">RSe5-2</strain>
    </source>
</reference>
<dbReference type="InterPro" id="IPR058245">
    <property type="entry name" value="NreC/VraR/RcsB-like_REC"/>
</dbReference>
<protein>
    <submittedName>
        <fullName evidence="8">Response regulator transcription factor</fullName>
    </submittedName>
</protein>
<dbReference type="PANTHER" id="PTHR43214">
    <property type="entry name" value="TWO-COMPONENT RESPONSE REGULATOR"/>
    <property type="match status" value="1"/>
</dbReference>
<dbReference type="PRINTS" id="PR00038">
    <property type="entry name" value="HTHLUXR"/>
</dbReference>
<evidence type="ECO:0000259" key="6">
    <source>
        <dbReference type="PROSITE" id="PS50043"/>
    </source>
</evidence>
<evidence type="ECO:0000313" key="8">
    <source>
        <dbReference type="EMBL" id="MDA2812212.1"/>
    </source>
</evidence>
<evidence type="ECO:0000256" key="4">
    <source>
        <dbReference type="ARBA" id="ARBA00023163"/>
    </source>
</evidence>
<dbReference type="InterPro" id="IPR039420">
    <property type="entry name" value="WalR-like"/>
</dbReference>
<keyword evidence="2" id="KW-0805">Transcription regulation</keyword>
<feature type="modified residue" description="4-aspartylphosphate" evidence="5">
    <location>
        <position position="53"/>
    </location>
</feature>
<dbReference type="PANTHER" id="PTHR43214:SF24">
    <property type="entry name" value="TRANSCRIPTIONAL REGULATORY PROTEIN NARL-RELATED"/>
    <property type="match status" value="1"/>
</dbReference>
<evidence type="ECO:0000313" key="9">
    <source>
        <dbReference type="Proteomes" id="UP001527866"/>
    </source>
</evidence>
<name>A0ABT4U5I6_9ACTN</name>
<dbReference type="InterPro" id="IPR016032">
    <property type="entry name" value="Sig_transdc_resp-reg_C-effctor"/>
</dbReference>
<keyword evidence="3" id="KW-0238">DNA-binding</keyword>